<dbReference type="PaxDb" id="6945-B7P7G7"/>
<dbReference type="AlphaFoldDB" id="B7P7G7"/>
<accession>B7P7G7</accession>
<dbReference type="EMBL" id="ABJB010087035">
    <property type="status" value="NOT_ANNOTATED_CDS"/>
    <property type="molecule type" value="Genomic_DNA"/>
</dbReference>
<dbReference type="InParanoid" id="B7P7G7"/>
<organism>
    <name type="scientific">Ixodes scapularis</name>
    <name type="common">Black-legged tick</name>
    <name type="synonym">Deer tick</name>
    <dbReference type="NCBI Taxonomy" id="6945"/>
    <lineage>
        <taxon>Eukaryota</taxon>
        <taxon>Metazoa</taxon>
        <taxon>Ecdysozoa</taxon>
        <taxon>Arthropoda</taxon>
        <taxon>Chelicerata</taxon>
        <taxon>Arachnida</taxon>
        <taxon>Acari</taxon>
        <taxon>Parasitiformes</taxon>
        <taxon>Ixodida</taxon>
        <taxon>Ixodoidea</taxon>
        <taxon>Ixodidae</taxon>
        <taxon>Ixodinae</taxon>
        <taxon>Ixodes</taxon>
    </lineage>
</organism>
<reference evidence="1 3" key="1">
    <citation type="submission" date="2008-03" db="EMBL/GenBank/DDBJ databases">
        <title>Annotation of Ixodes scapularis.</title>
        <authorList>
            <consortium name="Ixodes scapularis Genome Project Consortium"/>
            <person name="Caler E."/>
            <person name="Hannick L.I."/>
            <person name="Bidwell S."/>
            <person name="Joardar V."/>
            <person name="Thiagarajan M."/>
            <person name="Amedeo P."/>
            <person name="Galinsky K.J."/>
            <person name="Schobel S."/>
            <person name="Inman J."/>
            <person name="Hostetler J."/>
            <person name="Miller J."/>
            <person name="Hammond M."/>
            <person name="Megy K."/>
            <person name="Lawson D."/>
            <person name="Kodira C."/>
            <person name="Sutton G."/>
            <person name="Meyer J."/>
            <person name="Hill C.A."/>
            <person name="Birren B."/>
            <person name="Nene V."/>
            <person name="Collins F."/>
            <person name="Alarcon-Chaidez F."/>
            <person name="Wikel S."/>
            <person name="Strausberg R."/>
        </authorList>
    </citation>
    <scope>NUCLEOTIDE SEQUENCE [LARGE SCALE GENOMIC DNA]</scope>
    <source>
        <strain evidence="3">Wikel</strain>
        <strain evidence="1">Wikel colony</strain>
    </source>
</reference>
<dbReference type="HOGENOM" id="CLU_2148560_0_0_1"/>
<dbReference type="EnsemblMetazoa" id="ISCW002219-RA">
    <property type="protein sequence ID" value="ISCW002219-PA"/>
    <property type="gene ID" value="ISCW002219"/>
</dbReference>
<dbReference type="EMBL" id="ABJB011070673">
    <property type="status" value="NOT_ANNOTATED_CDS"/>
    <property type="molecule type" value="Genomic_DNA"/>
</dbReference>
<dbReference type="Proteomes" id="UP000001555">
    <property type="component" value="Unassembled WGS sequence"/>
</dbReference>
<reference evidence="2" key="2">
    <citation type="submission" date="2020-05" db="UniProtKB">
        <authorList>
            <consortium name="EnsemblMetazoa"/>
        </authorList>
    </citation>
    <scope>IDENTIFICATION</scope>
    <source>
        <strain evidence="2">wikel</strain>
    </source>
</reference>
<name>B7P7G7_IXOSC</name>
<proteinExistence type="predicted"/>
<sequence>MEAVARRLDRDVRTHWTRPRQTSADGVHGLDDVGLAFLSGLGRVHGDEVGLLRRADRLADEVLEVEVAGALLAHTEIIDLLEAANEGFELLGVTADGHLLSVGRGQGGAGVG</sequence>
<dbReference type="VEuPathDB" id="VectorBase:ISCI002219"/>
<gene>
    <name evidence="1" type="ORF">IscW_ISCW002219</name>
</gene>
<keyword evidence="3" id="KW-1185">Reference proteome</keyword>
<dbReference type="VEuPathDB" id="VectorBase:ISCW002219"/>
<protein>
    <submittedName>
        <fullName evidence="1 2">Uncharacterized protein</fullName>
    </submittedName>
</protein>
<evidence type="ECO:0000313" key="3">
    <source>
        <dbReference type="Proteomes" id="UP000001555"/>
    </source>
</evidence>
<evidence type="ECO:0000313" key="1">
    <source>
        <dbReference type="EMBL" id="EEC02539.1"/>
    </source>
</evidence>
<dbReference type="EMBL" id="DS652016">
    <property type="protein sequence ID" value="EEC02539.1"/>
    <property type="molecule type" value="Genomic_DNA"/>
</dbReference>
<evidence type="ECO:0000313" key="2">
    <source>
        <dbReference type="EnsemblMetazoa" id="ISCW002219-PA"/>
    </source>
</evidence>